<feature type="region of interest" description="Disordered" evidence="1">
    <location>
        <begin position="220"/>
        <end position="240"/>
    </location>
</feature>
<feature type="compositionally biased region" description="Polar residues" evidence="1">
    <location>
        <begin position="230"/>
        <end position="240"/>
    </location>
</feature>
<dbReference type="CTD" id="20239817"/>
<keyword evidence="3" id="KW-1185">Reference proteome</keyword>
<evidence type="ECO:0000256" key="1">
    <source>
        <dbReference type="SAM" id="MobiDB-lite"/>
    </source>
</evidence>
<dbReference type="HOGENOM" id="CLU_442983_0_0_1"/>
<dbReference type="KEGG" id="lgi:LOTGIDRAFT_164707"/>
<accession>V4A4T9</accession>
<dbReference type="AlphaFoldDB" id="V4A4T9"/>
<protein>
    <submittedName>
        <fullName evidence="2">Uncharacterized protein</fullName>
    </submittedName>
</protein>
<sequence>MNVVDKPQLFQRILYSTFKLLRLPIQVYGGEIYKFNLRDGSRPIIIVYLTHPRRVRILGRLVQFLTIVKNRSQITAQSISIEYIWQLIRLHYGFQSTGAHFIDFNDIHLESDEKAEDLYKRLSAFVEDNLLRQGGNITHHGVDVTEDEEASPTLENLVVLSWLRLIHHDLPKLVKQRYGTELRTRTLASIKPEISQALESLLLEIHTSEDVRTMRTSTGNQFLFSRGNPKASNGRTTTKPNRATKVCPICQQAKRPDFNHFLSECRFLPDQDRKFLAKARQITKVVDDTSEFPQEENTDPSHSEPATTLRVQVRQSPYLKAFYAHHVAHITIDSGATGNLISHSTVKRFDIVMSKSSQSARQADGQSPLKVIGEVNIIFTRDDRSFTFEGMAVETLDVEILAGTPFMESNDVSVRPAKHQVIVDEPEIALEPRVISTNYSDIWPQPDLLKVVSGKIRIPNMSSSPKILKKNEQVQRVMIPKESTGPSLHVQTLNYRATEIPETPFSDQVQVDPDQLLSASSREKFRELLKQYDTVFSPEFPGYNGQSGPFKAVVNMGPVQPPQRKGRVPRCCGKIFVSVCYASLVLSFEVKENDRTVGDNDGWVEAVVGDYLPKLMS</sequence>
<evidence type="ECO:0000313" key="2">
    <source>
        <dbReference type="EMBL" id="ESO90005.1"/>
    </source>
</evidence>
<proteinExistence type="predicted"/>
<feature type="region of interest" description="Disordered" evidence="1">
    <location>
        <begin position="287"/>
        <end position="307"/>
    </location>
</feature>
<gene>
    <name evidence="2" type="ORF">LOTGIDRAFT_164707</name>
</gene>
<dbReference type="OMA" id="FIWQAIR"/>
<dbReference type="Proteomes" id="UP000030746">
    <property type="component" value="Unassembled WGS sequence"/>
</dbReference>
<dbReference type="RefSeq" id="XP_009059470.1">
    <property type="nucleotide sequence ID" value="XM_009061222.1"/>
</dbReference>
<organism evidence="2 3">
    <name type="scientific">Lottia gigantea</name>
    <name type="common">Giant owl limpet</name>
    <dbReference type="NCBI Taxonomy" id="225164"/>
    <lineage>
        <taxon>Eukaryota</taxon>
        <taxon>Metazoa</taxon>
        <taxon>Spiralia</taxon>
        <taxon>Lophotrochozoa</taxon>
        <taxon>Mollusca</taxon>
        <taxon>Gastropoda</taxon>
        <taxon>Patellogastropoda</taxon>
        <taxon>Lottioidea</taxon>
        <taxon>Lottiidae</taxon>
        <taxon>Lottia</taxon>
    </lineage>
</organism>
<feature type="compositionally biased region" description="Acidic residues" evidence="1">
    <location>
        <begin position="288"/>
        <end position="298"/>
    </location>
</feature>
<name>V4A4T9_LOTGI</name>
<dbReference type="Gene3D" id="2.40.70.10">
    <property type="entry name" value="Acid Proteases"/>
    <property type="match status" value="1"/>
</dbReference>
<dbReference type="GeneID" id="20239817"/>
<dbReference type="OrthoDB" id="6113439at2759"/>
<dbReference type="EMBL" id="KB202518">
    <property type="protein sequence ID" value="ESO90005.1"/>
    <property type="molecule type" value="Genomic_DNA"/>
</dbReference>
<dbReference type="CDD" id="cd00303">
    <property type="entry name" value="retropepsin_like"/>
    <property type="match status" value="1"/>
</dbReference>
<dbReference type="InterPro" id="IPR021109">
    <property type="entry name" value="Peptidase_aspartic_dom_sf"/>
</dbReference>
<evidence type="ECO:0000313" key="3">
    <source>
        <dbReference type="Proteomes" id="UP000030746"/>
    </source>
</evidence>
<reference evidence="2 3" key="1">
    <citation type="journal article" date="2013" name="Nature">
        <title>Insights into bilaterian evolution from three spiralian genomes.</title>
        <authorList>
            <person name="Simakov O."/>
            <person name="Marletaz F."/>
            <person name="Cho S.J."/>
            <person name="Edsinger-Gonzales E."/>
            <person name="Havlak P."/>
            <person name="Hellsten U."/>
            <person name="Kuo D.H."/>
            <person name="Larsson T."/>
            <person name="Lv J."/>
            <person name="Arendt D."/>
            <person name="Savage R."/>
            <person name="Osoegawa K."/>
            <person name="de Jong P."/>
            <person name="Grimwood J."/>
            <person name="Chapman J.A."/>
            <person name="Shapiro H."/>
            <person name="Aerts A."/>
            <person name="Otillar R.P."/>
            <person name="Terry A.Y."/>
            <person name="Boore J.L."/>
            <person name="Grigoriev I.V."/>
            <person name="Lindberg D.R."/>
            <person name="Seaver E.C."/>
            <person name="Weisblat D.A."/>
            <person name="Putnam N.H."/>
            <person name="Rokhsar D.S."/>
        </authorList>
    </citation>
    <scope>NUCLEOTIDE SEQUENCE [LARGE SCALE GENOMIC DNA]</scope>
</reference>